<evidence type="ECO:0000313" key="6">
    <source>
        <dbReference type="Proteomes" id="UP001321473"/>
    </source>
</evidence>
<comment type="caution">
    <text evidence="5">The sequence shown here is derived from an EMBL/GenBank/DDBJ whole genome shotgun (WGS) entry which is preliminary data.</text>
</comment>
<dbReference type="EMBL" id="JARKHS020000767">
    <property type="protein sequence ID" value="KAK8788458.1"/>
    <property type="molecule type" value="Genomic_DNA"/>
</dbReference>
<dbReference type="PANTHER" id="PTHR45999">
    <property type="entry name" value="UNC-13-4A, ISOFORM B"/>
    <property type="match status" value="1"/>
</dbReference>
<dbReference type="PROSITE" id="PS51259">
    <property type="entry name" value="MHD2"/>
    <property type="match status" value="1"/>
</dbReference>
<dbReference type="GO" id="GO:0006887">
    <property type="term" value="P:exocytosis"/>
    <property type="evidence" value="ECO:0007669"/>
    <property type="project" value="UniProtKB-KW"/>
</dbReference>
<dbReference type="Proteomes" id="UP001321473">
    <property type="component" value="Unassembled WGS sequence"/>
</dbReference>
<organism evidence="5 6">
    <name type="scientific">Amblyomma americanum</name>
    <name type="common">Lone star tick</name>
    <dbReference type="NCBI Taxonomy" id="6943"/>
    <lineage>
        <taxon>Eukaryota</taxon>
        <taxon>Metazoa</taxon>
        <taxon>Ecdysozoa</taxon>
        <taxon>Arthropoda</taxon>
        <taxon>Chelicerata</taxon>
        <taxon>Arachnida</taxon>
        <taxon>Acari</taxon>
        <taxon>Parasitiformes</taxon>
        <taxon>Ixodida</taxon>
        <taxon>Ixodoidea</taxon>
        <taxon>Ixodidae</taxon>
        <taxon>Amblyomminae</taxon>
        <taxon>Amblyomma</taxon>
    </lineage>
</organism>
<evidence type="ECO:0000259" key="4">
    <source>
        <dbReference type="PROSITE" id="PS51259"/>
    </source>
</evidence>
<feature type="domain" description="MHD2" evidence="4">
    <location>
        <begin position="659"/>
        <end position="765"/>
    </location>
</feature>
<dbReference type="CDD" id="cd00030">
    <property type="entry name" value="C2"/>
    <property type="match status" value="1"/>
</dbReference>
<protein>
    <submittedName>
        <fullName evidence="5">Uncharacterized protein</fullName>
    </submittedName>
</protein>
<dbReference type="InterPro" id="IPR052095">
    <property type="entry name" value="UNC-13_domain"/>
</dbReference>
<dbReference type="SUPFAM" id="SSF49562">
    <property type="entry name" value="C2 domain (Calcium/lipid-binding domain, CaLB)"/>
    <property type="match status" value="1"/>
</dbReference>
<dbReference type="InterPro" id="IPR014772">
    <property type="entry name" value="Munc13_dom-2"/>
</dbReference>
<dbReference type="SMART" id="SM00239">
    <property type="entry name" value="C2"/>
    <property type="match status" value="1"/>
</dbReference>
<evidence type="ECO:0000313" key="5">
    <source>
        <dbReference type="EMBL" id="KAK8788458.1"/>
    </source>
</evidence>
<evidence type="ECO:0000256" key="1">
    <source>
        <dbReference type="ARBA" id="ARBA00005823"/>
    </source>
</evidence>
<proteinExistence type="inferred from homology"/>
<reference evidence="5 6" key="1">
    <citation type="journal article" date="2023" name="Arcadia Sci">
        <title>De novo assembly of a long-read Amblyomma americanum tick genome.</title>
        <authorList>
            <person name="Chou S."/>
            <person name="Poskanzer K.E."/>
            <person name="Rollins M."/>
            <person name="Thuy-Boun P.S."/>
        </authorList>
    </citation>
    <scope>NUCLEOTIDE SEQUENCE [LARGE SCALE GENOMIC DNA]</scope>
    <source>
        <strain evidence="5">F_SG_1</strain>
        <tissue evidence="5">Salivary glands</tissue>
    </source>
</reference>
<comment type="similarity">
    <text evidence="1">Belongs to the unc-13 family.</text>
</comment>
<dbReference type="Pfam" id="PF00168">
    <property type="entry name" value="C2"/>
    <property type="match status" value="1"/>
</dbReference>
<dbReference type="InterPro" id="IPR035892">
    <property type="entry name" value="C2_domain_sf"/>
</dbReference>
<dbReference type="InterPro" id="IPR000008">
    <property type="entry name" value="C2_dom"/>
</dbReference>
<feature type="domain" description="C2" evidence="3">
    <location>
        <begin position="52"/>
        <end position="170"/>
    </location>
</feature>
<dbReference type="PANTHER" id="PTHR45999:SF4">
    <property type="entry name" value="UNC-13-4A, ISOFORM B"/>
    <property type="match status" value="1"/>
</dbReference>
<dbReference type="AlphaFoldDB" id="A0AAQ4FPC6"/>
<dbReference type="Gene3D" id="1.10.357.50">
    <property type="match status" value="1"/>
</dbReference>
<gene>
    <name evidence="5" type="ORF">V5799_021760</name>
</gene>
<sequence>MEDLSQGTALRLCAHCVRLCEEPVGKPTRPHQASPEQLLDFVRRLFADVFEAHGESAIRQRAAALLTPRLQLSVGVVQADGLREPADTFVCAWLEPDHKANTSVRCNSASPRWDEQLLLDVPEDWRRAQLNVELWRRGRGWRPRQLVGRVCQPLADLPCVAVDRWEPLAGGRLRLRLELRGSEQPAEATRDHVALSRLFLADGVARAGDRALEWIRWEDCLEREPLTLLRQHALQWGLGAGDEAACRLLAATAARTSHGRLSYRVLQALLQELKAESPPDAALREVEAQTRGLLGRLHDAFCLRDVRQALDLLGVLSCCSLCESLGGRPVGDCARQEVLKSARRWHLQLAVLGLRDATHDSFVADLGRVLLLLGQFHGAADAVFRQAWNQSYTEITARELDCLLEAHVRPRVVSLCTLARVGKGPERDRLVQRSLDSFQLLRAFVGAVGSQLPAQRPPLAMDAYTNWFGAPLVIEWFEMARKPLLASIPAAVDSDSLVPCGGRAGSSARYAADAIEQRLVCLWTNLDWPQPEVARRFALLVSECALLFAQSTERRARRQRFFATANGLVSTRLCVAVSNVEALLPTLALVQESILRCFDARPEWDDSLADLCAPVKRAAESVGACARRLADGLLREAQPELGRLLTAAVRCSGGPAAQERALLALAAHLNACLSALHAHLDKAAFGNALLRLWQGLLDSASRLQRARFRRNRPEQASALLDALRRMRKIVYADGAGLAAHQVDCDLYRQLERGLSLRNDAAERID</sequence>
<dbReference type="GO" id="GO:0099503">
    <property type="term" value="C:secretory vesicle"/>
    <property type="evidence" value="ECO:0007669"/>
    <property type="project" value="TreeGrafter"/>
</dbReference>
<dbReference type="Gene3D" id="2.60.40.150">
    <property type="entry name" value="C2 domain"/>
    <property type="match status" value="1"/>
</dbReference>
<accession>A0AAQ4FPC6</accession>
<keyword evidence="6" id="KW-1185">Reference proteome</keyword>
<name>A0AAQ4FPC6_AMBAM</name>
<dbReference type="PROSITE" id="PS50004">
    <property type="entry name" value="C2"/>
    <property type="match status" value="1"/>
</dbReference>
<evidence type="ECO:0000259" key="3">
    <source>
        <dbReference type="PROSITE" id="PS50004"/>
    </source>
</evidence>
<keyword evidence="2" id="KW-0268">Exocytosis</keyword>
<evidence type="ECO:0000256" key="2">
    <source>
        <dbReference type="ARBA" id="ARBA00022483"/>
    </source>
</evidence>